<reference evidence="3" key="1">
    <citation type="submission" date="2024-03" db="EMBL/GenBank/DDBJ databases">
        <title>Complete genome sequence of Sulfurisphaera javensis strain KD-1.</title>
        <authorList>
            <person name="Sakai H."/>
            <person name="Nur N."/>
            <person name="Suwanto A."/>
            <person name="Kurosawa N."/>
        </authorList>
    </citation>
    <scope>NUCLEOTIDE SEQUENCE</scope>
    <source>
        <strain evidence="3">KD-1</strain>
    </source>
</reference>
<proteinExistence type="predicted"/>
<feature type="domain" description="AAA" evidence="1">
    <location>
        <begin position="44"/>
        <end position="169"/>
    </location>
</feature>
<dbReference type="InterPro" id="IPR041682">
    <property type="entry name" value="AAA_14"/>
</dbReference>
<accession>A0AAT9GSJ6</accession>
<dbReference type="SUPFAM" id="SSF52540">
    <property type="entry name" value="P-loop containing nucleoside triphosphate hydrolases"/>
    <property type="match status" value="1"/>
</dbReference>
<keyword evidence="3" id="KW-0547">Nucleotide-binding</keyword>
<evidence type="ECO:0000259" key="2">
    <source>
        <dbReference type="Pfam" id="PF13635"/>
    </source>
</evidence>
<dbReference type="Pfam" id="PF13635">
    <property type="entry name" value="DUF4143"/>
    <property type="match status" value="1"/>
</dbReference>
<dbReference type="PANTHER" id="PTHR33295:SF19">
    <property type="entry name" value="ARCHAEAL ATPASE"/>
    <property type="match status" value="1"/>
</dbReference>
<gene>
    <name evidence="3" type="ORF">SJAV_17930</name>
</gene>
<keyword evidence="3" id="KW-0067">ATP-binding</keyword>
<sequence>MDRETVLKALIDWNFWYKEQYTGIIRDEYVNSLLQMMDIGLAIDVTGVKRCGKSTIINQVVKKLINNGVDPFNTLIINFEDPRFNIRNGNDLFQLYEIYKEIKRKEGRTYIFLDEVQKVENWEGFVRSLIDRKEAYVIVSGSVKMNISESLSGRHLSFIVYPLSFKEFLEFKKLEIKNDLDILAKEPIIKSLFLEFVKLGGFPLVALSELKEKVLVNLYEDIISKDVIERCKIKNVHEVRTLSLFYLSQIGNRISFRKISRSLNIPIKNVLKYTECLTSSFLIYFVNPLNSKLSEMVKAEKKVYSIDQGLANVIGFRLNESLGSLLENVVFIELLRRYGINKIFYYRGKRGEVDFVIKDNEVKEAYQVTYSLQDMEREIKGIKEILERKKDIKVYILTFDEEKEIEINGKKIPVLKTWKWLLESFKRFF</sequence>
<dbReference type="Pfam" id="PF13173">
    <property type="entry name" value="AAA_14"/>
    <property type="match status" value="1"/>
</dbReference>
<dbReference type="InterPro" id="IPR025420">
    <property type="entry name" value="DUF4143"/>
</dbReference>
<dbReference type="InterPro" id="IPR027417">
    <property type="entry name" value="P-loop_NTPase"/>
</dbReference>
<dbReference type="KEGG" id="sjv:SJAV_17930"/>
<dbReference type="EMBL" id="AP031322">
    <property type="protein sequence ID" value="BFH73849.1"/>
    <property type="molecule type" value="Genomic_DNA"/>
</dbReference>
<dbReference type="AlphaFoldDB" id="A0AAT9GSJ6"/>
<evidence type="ECO:0000259" key="1">
    <source>
        <dbReference type="Pfam" id="PF13173"/>
    </source>
</evidence>
<organism evidence="3">
    <name type="scientific">Sulfurisphaera javensis</name>
    <dbReference type="NCBI Taxonomy" id="2049879"/>
    <lineage>
        <taxon>Archaea</taxon>
        <taxon>Thermoproteota</taxon>
        <taxon>Thermoprotei</taxon>
        <taxon>Sulfolobales</taxon>
        <taxon>Sulfolobaceae</taxon>
        <taxon>Sulfurisphaera</taxon>
    </lineage>
</organism>
<feature type="domain" description="DUF4143" evidence="2">
    <location>
        <begin position="225"/>
        <end position="363"/>
    </location>
</feature>
<protein>
    <submittedName>
        <fullName evidence="3">ATP-binding protein</fullName>
    </submittedName>
</protein>
<evidence type="ECO:0000313" key="3">
    <source>
        <dbReference type="EMBL" id="BFH73849.1"/>
    </source>
</evidence>
<name>A0AAT9GSJ6_9CREN</name>
<dbReference type="RefSeq" id="WP_369609408.1">
    <property type="nucleotide sequence ID" value="NZ_AP031322.1"/>
</dbReference>
<dbReference type="PANTHER" id="PTHR33295">
    <property type="entry name" value="ATPASE"/>
    <property type="match status" value="1"/>
</dbReference>
<dbReference type="GeneID" id="92354746"/>
<dbReference type="Gene3D" id="3.40.50.300">
    <property type="entry name" value="P-loop containing nucleotide triphosphate hydrolases"/>
    <property type="match status" value="1"/>
</dbReference>
<dbReference type="GO" id="GO:0005524">
    <property type="term" value="F:ATP binding"/>
    <property type="evidence" value="ECO:0007669"/>
    <property type="project" value="UniProtKB-KW"/>
</dbReference>